<keyword evidence="2" id="KW-1185">Reference proteome</keyword>
<dbReference type="RefSeq" id="WP_257716011.1">
    <property type="nucleotide sequence ID" value="NZ_JANJOU010000007.1"/>
</dbReference>
<proteinExistence type="predicted"/>
<evidence type="ECO:0000313" key="2">
    <source>
        <dbReference type="Proteomes" id="UP001524642"/>
    </source>
</evidence>
<reference evidence="1 2" key="1">
    <citation type="submission" date="2022-06" db="EMBL/GenBank/DDBJ databases">
        <title>Roseomonas CN29.</title>
        <authorList>
            <person name="Cheng Y."/>
            <person name="He X."/>
        </authorList>
    </citation>
    <scope>NUCLEOTIDE SEQUENCE [LARGE SCALE GENOMIC DNA]</scope>
    <source>
        <strain evidence="1 2">CN29</strain>
    </source>
</reference>
<sequence length="113" mass="12447">MEISYDPDGRSYVSRYEVGDLVRLRTSERGEMAMGRVGDWGMVVSVQPGLSESFDVLLAGYSESRTSSLKRLTGLTRRVVVPCDRTGVPIPLPERSGLRALDAGMTRKVGRAR</sequence>
<organism evidence="1 2">
    <name type="scientific">Roseomonas populi</name>
    <dbReference type="NCBI Taxonomy" id="3121582"/>
    <lineage>
        <taxon>Bacteria</taxon>
        <taxon>Pseudomonadati</taxon>
        <taxon>Pseudomonadota</taxon>
        <taxon>Alphaproteobacteria</taxon>
        <taxon>Acetobacterales</taxon>
        <taxon>Roseomonadaceae</taxon>
        <taxon>Roseomonas</taxon>
    </lineage>
</organism>
<protein>
    <submittedName>
        <fullName evidence="1">Uncharacterized protein</fullName>
    </submittedName>
</protein>
<gene>
    <name evidence="1" type="ORF">NRP21_09795</name>
</gene>
<comment type="caution">
    <text evidence="1">The sequence shown here is derived from an EMBL/GenBank/DDBJ whole genome shotgun (WGS) entry which is preliminary data.</text>
</comment>
<evidence type="ECO:0000313" key="1">
    <source>
        <dbReference type="EMBL" id="MCR0982339.1"/>
    </source>
</evidence>
<dbReference type="EMBL" id="JANJOU010000007">
    <property type="protein sequence ID" value="MCR0982339.1"/>
    <property type="molecule type" value="Genomic_DNA"/>
</dbReference>
<accession>A0ABT1X5S6</accession>
<dbReference type="Proteomes" id="UP001524642">
    <property type="component" value="Unassembled WGS sequence"/>
</dbReference>
<name>A0ABT1X5S6_9PROT</name>